<gene>
    <name evidence="7" type="ORF">KQ657_003221</name>
</gene>
<comment type="caution">
    <text evidence="7">The sequence shown here is derived from an EMBL/GenBank/DDBJ whole genome shotgun (WGS) entry which is preliminary data.</text>
</comment>
<sequence>MISELSQAWGLISLNSILCILGTLVLFLDDLYHLLMPLFITRRYPFEIKENYSLLNGTMSFSSGCLLFTSLYKLLPEAMEYFKISKNPTTPDIQPDQINGEQKMNLYLTACYAIGVLISVSFNAILHLITSESVVHCSHDGGEDPHQNYGHSHSHTAEENPDVNDDNTFSHRNSTSSESYDAIHQKVSGKNANSNDSSDRAEDATEQTPLLGSAESINRVPRSKKSIIDILTHTTGDEEHPLGECRGYSSPEVCLLGSCKGKLHFCEIPLLQGSNLIHNDSIISDEHNPHHHTCVCHISRADSKPLTDGYDVVLPAPEQEFIIHPYHSHNSDHVHHNHGHNHNHLESGSMEAHENSHHHHTTSPFSKLFSIGIQTVFAITLHKLPEGFVTYITSKTNPELGIVIFLSLAFHNFTEGFAMSMPLYYAFEANSSRFTAKVKAATISGVLGALSQPLGAFIGLLFLRANSSIDFSKLNLVFGTTLAITSGFLTVIALSMYGAAVSFGGNLAFTMTWALVGIITIGISSAFGAD</sequence>
<proteinExistence type="predicted"/>
<dbReference type="Proteomes" id="UP000790833">
    <property type="component" value="Unassembled WGS sequence"/>
</dbReference>
<feature type="transmembrane region" description="Helical" evidence="6">
    <location>
        <begin position="12"/>
        <end position="32"/>
    </location>
</feature>
<dbReference type="OrthoDB" id="262547at2759"/>
<organism evidence="7 8">
    <name type="scientific">Scheffersomyces spartinae</name>
    <dbReference type="NCBI Taxonomy" id="45513"/>
    <lineage>
        <taxon>Eukaryota</taxon>
        <taxon>Fungi</taxon>
        <taxon>Dikarya</taxon>
        <taxon>Ascomycota</taxon>
        <taxon>Saccharomycotina</taxon>
        <taxon>Pichiomycetes</taxon>
        <taxon>Debaryomycetaceae</taxon>
        <taxon>Scheffersomyces</taxon>
    </lineage>
</organism>
<dbReference type="GO" id="GO:0016020">
    <property type="term" value="C:membrane"/>
    <property type="evidence" value="ECO:0007669"/>
    <property type="project" value="UniProtKB-SubCell"/>
</dbReference>
<dbReference type="PANTHER" id="PTHR11040:SF210">
    <property type="entry name" value="ZINC-REGULATED TRANSPORTER 3"/>
    <property type="match status" value="1"/>
</dbReference>
<keyword evidence="3 6" id="KW-1133">Transmembrane helix</keyword>
<evidence type="ECO:0000256" key="1">
    <source>
        <dbReference type="ARBA" id="ARBA00004141"/>
    </source>
</evidence>
<keyword evidence="8" id="KW-1185">Reference proteome</keyword>
<dbReference type="Pfam" id="PF02535">
    <property type="entry name" value="Zip"/>
    <property type="match status" value="2"/>
</dbReference>
<keyword evidence="4 6" id="KW-0472">Membrane</keyword>
<accession>A0A9P7VCR1</accession>
<keyword evidence="2 6" id="KW-0812">Transmembrane</keyword>
<dbReference type="GO" id="GO:0005385">
    <property type="term" value="F:zinc ion transmembrane transporter activity"/>
    <property type="evidence" value="ECO:0007669"/>
    <property type="project" value="TreeGrafter"/>
</dbReference>
<feature type="transmembrane region" description="Helical" evidence="6">
    <location>
        <begin position="440"/>
        <end position="463"/>
    </location>
</feature>
<evidence type="ECO:0000313" key="8">
    <source>
        <dbReference type="Proteomes" id="UP000790833"/>
    </source>
</evidence>
<evidence type="ECO:0000256" key="6">
    <source>
        <dbReference type="SAM" id="Phobius"/>
    </source>
</evidence>
<feature type="transmembrane region" description="Helical" evidence="6">
    <location>
        <begin position="106"/>
        <end position="126"/>
    </location>
</feature>
<feature type="region of interest" description="Disordered" evidence="5">
    <location>
        <begin position="137"/>
        <end position="214"/>
    </location>
</feature>
<evidence type="ECO:0000256" key="3">
    <source>
        <dbReference type="ARBA" id="ARBA00022989"/>
    </source>
</evidence>
<dbReference type="AlphaFoldDB" id="A0A9P7VCR1"/>
<dbReference type="RefSeq" id="XP_043051004.1">
    <property type="nucleotide sequence ID" value="XM_043193952.1"/>
</dbReference>
<name>A0A9P7VCR1_9ASCO</name>
<feature type="compositionally biased region" description="Polar residues" evidence="5">
    <location>
        <begin position="166"/>
        <end position="179"/>
    </location>
</feature>
<comment type="subcellular location">
    <subcellularLocation>
        <location evidence="1">Membrane</location>
        <topology evidence="1">Multi-pass membrane protein</topology>
    </subcellularLocation>
</comment>
<feature type="compositionally biased region" description="Basic and acidic residues" evidence="5">
    <location>
        <begin position="137"/>
        <end position="146"/>
    </location>
</feature>
<evidence type="ECO:0000256" key="4">
    <source>
        <dbReference type="ARBA" id="ARBA00023136"/>
    </source>
</evidence>
<evidence type="ECO:0000256" key="2">
    <source>
        <dbReference type="ARBA" id="ARBA00022692"/>
    </source>
</evidence>
<feature type="transmembrane region" description="Helical" evidence="6">
    <location>
        <begin position="507"/>
        <end position="529"/>
    </location>
</feature>
<protein>
    <submittedName>
        <fullName evidence="7">Uncharacterized protein</fullName>
    </submittedName>
</protein>
<dbReference type="InterPro" id="IPR003689">
    <property type="entry name" value="ZIP"/>
</dbReference>
<dbReference type="EMBL" id="JAHMUF010000003">
    <property type="protein sequence ID" value="KAG7195459.1"/>
    <property type="molecule type" value="Genomic_DNA"/>
</dbReference>
<evidence type="ECO:0000256" key="5">
    <source>
        <dbReference type="SAM" id="MobiDB-lite"/>
    </source>
</evidence>
<dbReference type="GeneID" id="66116595"/>
<evidence type="ECO:0000313" key="7">
    <source>
        <dbReference type="EMBL" id="KAG7195459.1"/>
    </source>
</evidence>
<dbReference type="PANTHER" id="PTHR11040">
    <property type="entry name" value="ZINC/IRON TRANSPORTER"/>
    <property type="match status" value="1"/>
</dbReference>
<feature type="region of interest" description="Disordered" evidence="5">
    <location>
        <begin position="332"/>
        <end position="361"/>
    </location>
</feature>
<feature type="transmembrane region" description="Helical" evidence="6">
    <location>
        <begin position="400"/>
        <end position="420"/>
    </location>
</feature>
<reference evidence="7" key="1">
    <citation type="submission" date="2021-03" db="EMBL/GenBank/DDBJ databases">
        <authorList>
            <person name="Palmer J.M."/>
        </authorList>
    </citation>
    <scope>NUCLEOTIDE SEQUENCE</scope>
    <source>
        <strain evidence="7">ARV_011</strain>
    </source>
</reference>
<feature type="transmembrane region" description="Helical" evidence="6">
    <location>
        <begin position="475"/>
        <end position="501"/>
    </location>
</feature>